<name>A0A2B7X1E7_POLH7</name>
<feature type="transmembrane region" description="Helical" evidence="5">
    <location>
        <begin position="417"/>
        <end position="435"/>
    </location>
</feature>
<dbReference type="InterPro" id="IPR004841">
    <property type="entry name" value="AA-permease/SLC12A_dom"/>
</dbReference>
<dbReference type="Pfam" id="PF00324">
    <property type="entry name" value="AA_permease"/>
    <property type="match status" value="1"/>
</dbReference>
<feature type="transmembrane region" description="Helical" evidence="5">
    <location>
        <begin position="123"/>
        <end position="148"/>
    </location>
</feature>
<feature type="transmembrane region" description="Helical" evidence="5">
    <location>
        <begin position="78"/>
        <end position="102"/>
    </location>
</feature>
<evidence type="ECO:0000259" key="6">
    <source>
        <dbReference type="Pfam" id="PF00324"/>
    </source>
</evidence>
<dbReference type="STRING" id="1447883.A0A2B7X1E7"/>
<dbReference type="Proteomes" id="UP000224634">
    <property type="component" value="Unassembled WGS sequence"/>
</dbReference>
<evidence type="ECO:0000256" key="3">
    <source>
        <dbReference type="ARBA" id="ARBA00022989"/>
    </source>
</evidence>
<sequence>MEAKSFENDPDMGLTTADSISEEKRAVADEHVQIETKRGLSARHIQLITIAGGIGVGLFVGIGGVLSKAGPINVVLGYLFYSCAFIWPITLNMAEMVSWLPIRGSIYELASRFVDPALGFSMGWTYFFAGAMMVCTEYSAVATVVQYWDTSINPAVWVAIVIAVCYFLNMVAVKWYGEAEFLMSSTKVLLLIGLIFLTFITMVGGNPKKDVYGFRHWTDGNAMHSYYAPGPTGRFLGFWISARYAAFTVGGPDIIALSAGEIQNPRRVIPKVARMVVQRIVLFYIVGVVAVGIICPSRDSRLLGAISSGEGSATASPWVIGILKLGIGGFLPGLINALILLSGWSCGNAFLYSSSRTLYSLAKDGHAPKILLKCNKAGVPWVAVTAVTAITFLTFLVSSNQASQVFQWFLELTTVSMVVNATSMSWAYLGWYRALKAQGIARVTKKNADKATRGIVFPYLAPFSIYTACLSLVIGCSIMIFIGFDYFVPWSTRGFITSYFGLAWFWVMFFFWKIFKRTRFVNPAEVDIFAGGLKHAIDEECKHWEDGFWQEREKERRASLNVFMRAWDNIWGR</sequence>
<feature type="transmembrane region" description="Helical" evidence="5">
    <location>
        <begin position="456"/>
        <end position="484"/>
    </location>
</feature>
<evidence type="ECO:0000256" key="1">
    <source>
        <dbReference type="ARBA" id="ARBA00004141"/>
    </source>
</evidence>
<evidence type="ECO:0000256" key="4">
    <source>
        <dbReference type="ARBA" id="ARBA00023136"/>
    </source>
</evidence>
<dbReference type="OrthoDB" id="3900342at2759"/>
<dbReference type="PIRSF" id="PIRSF006060">
    <property type="entry name" value="AA_transporter"/>
    <property type="match status" value="1"/>
</dbReference>
<evidence type="ECO:0000256" key="5">
    <source>
        <dbReference type="SAM" id="Phobius"/>
    </source>
</evidence>
<evidence type="ECO:0000256" key="2">
    <source>
        <dbReference type="ARBA" id="ARBA00022692"/>
    </source>
</evidence>
<keyword evidence="3 5" id="KW-1133">Transmembrane helix</keyword>
<gene>
    <name evidence="7" type="ORF">AJ80_08784</name>
</gene>
<feature type="domain" description="Amino acid permease/ SLC12A" evidence="6">
    <location>
        <begin position="44"/>
        <end position="520"/>
    </location>
</feature>
<dbReference type="PANTHER" id="PTHR43341">
    <property type="entry name" value="AMINO ACID PERMEASE"/>
    <property type="match status" value="1"/>
</dbReference>
<dbReference type="InterPro" id="IPR050524">
    <property type="entry name" value="APC_YAT"/>
</dbReference>
<evidence type="ECO:0000313" key="8">
    <source>
        <dbReference type="Proteomes" id="UP000224634"/>
    </source>
</evidence>
<feature type="transmembrane region" description="Helical" evidence="5">
    <location>
        <begin position="318"/>
        <end position="341"/>
    </location>
</feature>
<dbReference type="GO" id="GO:0016020">
    <property type="term" value="C:membrane"/>
    <property type="evidence" value="ECO:0007669"/>
    <property type="project" value="UniProtKB-SubCell"/>
</dbReference>
<dbReference type="Gene3D" id="1.20.1740.10">
    <property type="entry name" value="Amino acid/polyamine transporter I"/>
    <property type="match status" value="1"/>
</dbReference>
<reference evidence="7 8" key="1">
    <citation type="submission" date="2017-10" db="EMBL/GenBank/DDBJ databases">
        <title>Comparative genomics in systemic dimorphic fungi from Ajellomycetaceae.</title>
        <authorList>
            <person name="Munoz J.F."/>
            <person name="Mcewen J.G."/>
            <person name="Clay O.K."/>
            <person name="Cuomo C.A."/>
        </authorList>
    </citation>
    <scope>NUCLEOTIDE SEQUENCE [LARGE SCALE GENOMIC DNA]</scope>
    <source>
        <strain evidence="7 8">UAMH7299</strain>
    </source>
</reference>
<feature type="transmembrane region" description="Helical" evidence="5">
    <location>
        <begin position="378"/>
        <end position="397"/>
    </location>
</feature>
<feature type="transmembrane region" description="Helical" evidence="5">
    <location>
        <begin position="496"/>
        <end position="515"/>
    </location>
</feature>
<keyword evidence="2 5" id="KW-0812">Transmembrane</keyword>
<keyword evidence="8" id="KW-1185">Reference proteome</keyword>
<organism evidence="7 8">
    <name type="scientific">Polytolypa hystricis (strain UAMH7299)</name>
    <dbReference type="NCBI Taxonomy" id="1447883"/>
    <lineage>
        <taxon>Eukaryota</taxon>
        <taxon>Fungi</taxon>
        <taxon>Dikarya</taxon>
        <taxon>Ascomycota</taxon>
        <taxon>Pezizomycotina</taxon>
        <taxon>Eurotiomycetes</taxon>
        <taxon>Eurotiomycetidae</taxon>
        <taxon>Onygenales</taxon>
        <taxon>Onygenales incertae sedis</taxon>
        <taxon>Polytolypa</taxon>
    </lineage>
</organism>
<evidence type="ECO:0000313" key="7">
    <source>
        <dbReference type="EMBL" id="PGH02886.1"/>
    </source>
</evidence>
<comment type="subcellular location">
    <subcellularLocation>
        <location evidence="1">Membrane</location>
        <topology evidence="1">Multi-pass membrane protein</topology>
    </subcellularLocation>
</comment>
<dbReference type="PANTHER" id="PTHR43341:SF39">
    <property type="entry name" value="AMINO ACID TRANSPORTER (EUROFUNG)-RELATED"/>
    <property type="match status" value="1"/>
</dbReference>
<comment type="caution">
    <text evidence="7">The sequence shown here is derived from an EMBL/GenBank/DDBJ whole genome shotgun (WGS) entry which is preliminary data.</text>
</comment>
<accession>A0A2B7X1E7</accession>
<dbReference type="EMBL" id="PDNA01000217">
    <property type="protein sequence ID" value="PGH02886.1"/>
    <property type="molecule type" value="Genomic_DNA"/>
</dbReference>
<dbReference type="AlphaFoldDB" id="A0A2B7X1E7"/>
<feature type="transmembrane region" description="Helical" evidence="5">
    <location>
        <begin position="47"/>
        <end position="66"/>
    </location>
</feature>
<dbReference type="GO" id="GO:0015171">
    <property type="term" value="F:amino acid transmembrane transporter activity"/>
    <property type="evidence" value="ECO:0007669"/>
    <property type="project" value="TreeGrafter"/>
</dbReference>
<feature type="transmembrane region" description="Helical" evidence="5">
    <location>
        <begin position="154"/>
        <end position="176"/>
    </location>
</feature>
<feature type="transmembrane region" description="Helical" evidence="5">
    <location>
        <begin position="188"/>
        <end position="205"/>
    </location>
</feature>
<protein>
    <recommendedName>
        <fullName evidence="6">Amino acid permease/ SLC12A domain-containing protein</fullName>
    </recommendedName>
</protein>
<feature type="transmembrane region" description="Helical" evidence="5">
    <location>
        <begin position="280"/>
        <end position="298"/>
    </location>
</feature>
<keyword evidence="4 5" id="KW-0472">Membrane</keyword>
<proteinExistence type="predicted"/>